<gene>
    <name evidence="3" type="ORF">SO802_014476</name>
</gene>
<dbReference type="InterPro" id="IPR035897">
    <property type="entry name" value="Toll_tir_struct_dom_sf"/>
</dbReference>
<dbReference type="Proteomes" id="UP001459277">
    <property type="component" value="Unassembled WGS sequence"/>
</dbReference>
<evidence type="ECO:0000313" key="4">
    <source>
        <dbReference type="Proteomes" id="UP001459277"/>
    </source>
</evidence>
<sequence length="96" mass="11386">MWRERTKEKEKVGVVVKRKPAAEVVLLLEKEVLERRRNQRGFTDHLYAALQQKGILTFRDDEELERGKSISPELLKAIEESRRESEFIQHIVKETL</sequence>
<dbReference type="Gene3D" id="3.40.50.10140">
    <property type="entry name" value="Toll/interleukin-1 receptor homology (TIR) domain"/>
    <property type="match status" value="1"/>
</dbReference>
<dbReference type="GO" id="GO:0007165">
    <property type="term" value="P:signal transduction"/>
    <property type="evidence" value="ECO:0007669"/>
    <property type="project" value="InterPro"/>
</dbReference>
<name>A0AAW2CU38_9ROSI</name>
<dbReference type="SUPFAM" id="SSF52200">
    <property type="entry name" value="Toll/Interleukin receptor TIR domain"/>
    <property type="match status" value="1"/>
</dbReference>
<reference evidence="3 4" key="1">
    <citation type="submission" date="2024-01" db="EMBL/GenBank/DDBJ databases">
        <title>A telomere-to-telomere, gap-free genome of sweet tea (Lithocarpus litseifolius).</title>
        <authorList>
            <person name="Zhou J."/>
        </authorList>
    </citation>
    <scope>NUCLEOTIDE SEQUENCE [LARGE SCALE GENOMIC DNA]</scope>
    <source>
        <strain evidence="3">Zhou-2022a</strain>
        <tissue evidence="3">Leaf</tissue>
    </source>
</reference>
<evidence type="ECO:0000259" key="2">
    <source>
        <dbReference type="PROSITE" id="PS50104"/>
    </source>
</evidence>
<protein>
    <recommendedName>
        <fullName evidence="2">TIR domain-containing protein</fullName>
    </recommendedName>
</protein>
<organism evidence="3 4">
    <name type="scientific">Lithocarpus litseifolius</name>
    <dbReference type="NCBI Taxonomy" id="425828"/>
    <lineage>
        <taxon>Eukaryota</taxon>
        <taxon>Viridiplantae</taxon>
        <taxon>Streptophyta</taxon>
        <taxon>Embryophyta</taxon>
        <taxon>Tracheophyta</taxon>
        <taxon>Spermatophyta</taxon>
        <taxon>Magnoliopsida</taxon>
        <taxon>eudicotyledons</taxon>
        <taxon>Gunneridae</taxon>
        <taxon>Pentapetalae</taxon>
        <taxon>rosids</taxon>
        <taxon>fabids</taxon>
        <taxon>Fagales</taxon>
        <taxon>Fagaceae</taxon>
        <taxon>Lithocarpus</taxon>
    </lineage>
</organism>
<dbReference type="Pfam" id="PF01582">
    <property type="entry name" value="TIR"/>
    <property type="match status" value="1"/>
</dbReference>
<dbReference type="PANTHER" id="PTHR32009:SF153">
    <property type="entry name" value="TMV RESISTANCE PROTEIN N-LIKE"/>
    <property type="match status" value="1"/>
</dbReference>
<keyword evidence="1" id="KW-0520">NAD</keyword>
<dbReference type="EMBL" id="JAZDWU010000005">
    <property type="protein sequence ID" value="KAL0000695.1"/>
    <property type="molecule type" value="Genomic_DNA"/>
</dbReference>
<feature type="domain" description="TIR" evidence="2">
    <location>
        <begin position="20"/>
        <end position="96"/>
    </location>
</feature>
<dbReference type="PROSITE" id="PS50104">
    <property type="entry name" value="TIR"/>
    <property type="match status" value="1"/>
</dbReference>
<dbReference type="InterPro" id="IPR000157">
    <property type="entry name" value="TIR_dom"/>
</dbReference>
<comment type="caution">
    <text evidence="3">The sequence shown here is derived from an EMBL/GenBank/DDBJ whole genome shotgun (WGS) entry which is preliminary data.</text>
</comment>
<evidence type="ECO:0000256" key="1">
    <source>
        <dbReference type="ARBA" id="ARBA00023027"/>
    </source>
</evidence>
<keyword evidence="4" id="KW-1185">Reference proteome</keyword>
<dbReference type="PANTHER" id="PTHR32009">
    <property type="entry name" value="TMV RESISTANCE PROTEIN N-LIKE"/>
    <property type="match status" value="1"/>
</dbReference>
<accession>A0AAW2CU38</accession>
<evidence type="ECO:0000313" key="3">
    <source>
        <dbReference type="EMBL" id="KAL0000695.1"/>
    </source>
</evidence>
<proteinExistence type="predicted"/>
<dbReference type="AlphaFoldDB" id="A0AAW2CU38"/>